<evidence type="ECO:0000259" key="2">
    <source>
        <dbReference type="PROSITE" id="PS50022"/>
    </source>
</evidence>
<feature type="domain" description="F5/8 type C" evidence="2">
    <location>
        <begin position="489"/>
        <end position="620"/>
    </location>
</feature>
<evidence type="ECO:0000256" key="1">
    <source>
        <dbReference type="SAM" id="SignalP"/>
    </source>
</evidence>
<dbReference type="Gene3D" id="2.115.10.20">
    <property type="entry name" value="Glycosyl hydrolase domain, family 43"/>
    <property type="match status" value="1"/>
</dbReference>
<protein>
    <submittedName>
        <fullName evidence="3">Discoidin domain-containing protein</fullName>
    </submittedName>
</protein>
<keyword evidence="4" id="KW-1185">Reference proteome</keyword>
<dbReference type="Pfam" id="PF22633">
    <property type="entry name" value="F5_F8_type_C_2"/>
    <property type="match status" value="1"/>
</dbReference>
<evidence type="ECO:0000313" key="4">
    <source>
        <dbReference type="Proteomes" id="UP001596113"/>
    </source>
</evidence>
<dbReference type="Proteomes" id="UP001596113">
    <property type="component" value="Unassembled WGS sequence"/>
</dbReference>
<name>A0ABW0I4X5_9BACL</name>
<dbReference type="Gene3D" id="2.60.120.260">
    <property type="entry name" value="Galactose-binding domain-like"/>
    <property type="match status" value="3"/>
</dbReference>
<sequence>MKKIGLLYAFLFFLLLEGGAKALAASHSDPVTVCQSSELAAMSMNQLDAPLITYTVGASRYFIHSENSGDTFQLFSGTLDAPCGTLEWEKTRAQLFTNPSAIQGMPWLVSAYQDPNGLLAFVHVEHAGASTDKGKIGLAWSTDFGNTFTYLGDIVVPYGNPDFINVQGAPYIIKEGYFYVYYSDANAPNVQGAAVARAKVSDVIAAAKNGTVTSWSKYYNGAWSESGIGGNFTPLVQANGITHTSAAYSTYSGKYYLATTVMAWYGSQSPTWIKLWESSDGINWTLSQTVAEDIGGNLAPNAGFQYVTIVGTNGNSNGTVGQTFYLYSGLKPYESDKAVRRWTIDLAGTTTAATYPALENITRKVSYSSSSNLHSTQTADKAFDRSPLTNWQAAAGSGFNGQWLMADFGAATPFNKVVLTEYGSRTTGYRIEYWDGASWQTAYTGTSIGATQVPKTITFPEVIAQKVRIYFTSGSVVPIIYEFEVYDDPSPINLAHTKTFSSSSDLNASQSADKAFDQLLPTNWQSDGSGFSGQWLAVDFGDNRTFNTAVLNEFGNRTSGYRIEYWNGSSWLTAYTGTTIGDYNAYKLVTFPAVTGSKARLYFTSGTGSPIIYEFELYNRPSASNLATGKSYASSSNLDATQTASKAFDLSPVTNWQAAAGTGYTGTWLQVDFGAATTFNEAVISEYGYRTTGYRIEYWNGSDWLTAYSGTTIGDFYHTKTIVFPAVTGSKARIYYLSGSVVPIVYEWELYYRH</sequence>
<comment type="caution">
    <text evidence="3">The sequence shown here is derived from an EMBL/GenBank/DDBJ whole genome shotgun (WGS) entry which is preliminary data.</text>
</comment>
<reference evidence="4" key="1">
    <citation type="journal article" date="2019" name="Int. J. Syst. Evol. Microbiol.">
        <title>The Global Catalogue of Microorganisms (GCM) 10K type strain sequencing project: providing services to taxonomists for standard genome sequencing and annotation.</title>
        <authorList>
            <consortium name="The Broad Institute Genomics Platform"/>
            <consortium name="The Broad Institute Genome Sequencing Center for Infectious Disease"/>
            <person name="Wu L."/>
            <person name="Ma J."/>
        </authorList>
    </citation>
    <scope>NUCLEOTIDE SEQUENCE [LARGE SCALE GENOMIC DNA]</scope>
    <source>
        <strain evidence="4">CGMCC 1.18575</strain>
    </source>
</reference>
<dbReference type="InterPro" id="IPR000421">
    <property type="entry name" value="FA58C"/>
</dbReference>
<dbReference type="Pfam" id="PF00754">
    <property type="entry name" value="F5_F8_type_C"/>
    <property type="match status" value="2"/>
</dbReference>
<proteinExistence type="predicted"/>
<dbReference type="SUPFAM" id="SSF75005">
    <property type="entry name" value="Arabinanase/levansucrase/invertase"/>
    <property type="match status" value="1"/>
</dbReference>
<gene>
    <name evidence="3" type="ORF">ACFPOF_32880</name>
</gene>
<feature type="signal peptide" evidence="1">
    <location>
        <begin position="1"/>
        <end position="24"/>
    </location>
</feature>
<organism evidence="3 4">
    <name type="scientific">Cohnella soli</name>
    <dbReference type="NCBI Taxonomy" id="425005"/>
    <lineage>
        <taxon>Bacteria</taxon>
        <taxon>Bacillati</taxon>
        <taxon>Bacillota</taxon>
        <taxon>Bacilli</taxon>
        <taxon>Bacillales</taxon>
        <taxon>Paenibacillaceae</taxon>
        <taxon>Cohnella</taxon>
    </lineage>
</organism>
<dbReference type="InterPro" id="IPR008979">
    <property type="entry name" value="Galactose-bd-like_sf"/>
</dbReference>
<dbReference type="InterPro" id="IPR023296">
    <property type="entry name" value="Glyco_hydro_beta-prop_sf"/>
</dbReference>
<dbReference type="RefSeq" id="WP_378140316.1">
    <property type="nucleotide sequence ID" value="NZ_JBHSMI010000067.1"/>
</dbReference>
<dbReference type="SUPFAM" id="SSF49785">
    <property type="entry name" value="Galactose-binding domain-like"/>
    <property type="match status" value="3"/>
</dbReference>
<evidence type="ECO:0000313" key="3">
    <source>
        <dbReference type="EMBL" id="MFC5407552.1"/>
    </source>
</evidence>
<dbReference type="EMBL" id="JBHSMI010000067">
    <property type="protein sequence ID" value="MFC5407552.1"/>
    <property type="molecule type" value="Genomic_DNA"/>
</dbReference>
<accession>A0ABW0I4X5</accession>
<keyword evidence="1" id="KW-0732">Signal</keyword>
<feature type="domain" description="F5/8 type C" evidence="2">
    <location>
        <begin position="351"/>
        <end position="488"/>
    </location>
</feature>
<feature type="chain" id="PRO_5046046027" evidence="1">
    <location>
        <begin position="25"/>
        <end position="754"/>
    </location>
</feature>
<dbReference type="PROSITE" id="PS50022">
    <property type="entry name" value="FA58C_3"/>
    <property type="match status" value="2"/>
</dbReference>